<dbReference type="PATRIC" id="fig|540747.5.peg.3642"/>
<dbReference type="InterPro" id="IPR001434">
    <property type="entry name" value="OmcB-like_DUF11"/>
</dbReference>
<feature type="domain" description="DUF11" evidence="2">
    <location>
        <begin position="264"/>
        <end position="340"/>
    </location>
</feature>
<dbReference type="OrthoDB" id="7857480at2"/>
<gene>
    <name evidence="4" type="ORF">RIdsm_01213</name>
    <name evidence="3" type="ORF">XM52_06410</name>
</gene>
<dbReference type="RefSeq" id="WP_057814480.1">
    <property type="nucleotide sequence ID" value="NZ_CP031598.1"/>
</dbReference>
<dbReference type="InterPro" id="IPR047589">
    <property type="entry name" value="DUF11_rpt"/>
</dbReference>
<accession>A0A0T5PAY2</accession>
<dbReference type="EMBL" id="LAXI01000003">
    <property type="protein sequence ID" value="KRS18450.1"/>
    <property type="molecule type" value="Genomic_DNA"/>
</dbReference>
<dbReference type="Proteomes" id="UP000325785">
    <property type="component" value="Chromosome"/>
</dbReference>
<evidence type="ECO:0000256" key="1">
    <source>
        <dbReference type="SAM" id="SignalP"/>
    </source>
</evidence>
<dbReference type="AlphaFoldDB" id="A0A0T5PAY2"/>
<protein>
    <recommendedName>
        <fullName evidence="2">DUF11 domain-containing protein</fullName>
    </recommendedName>
</protein>
<feature type="signal peptide" evidence="1">
    <location>
        <begin position="1"/>
        <end position="24"/>
    </location>
</feature>
<dbReference type="Proteomes" id="UP000051401">
    <property type="component" value="Unassembled WGS sequence"/>
</dbReference>
<dbReference type="KEGG" id="rid:RIdsm_01213"/>
<reference evidence="4 6" key="2">
    <citation type="submission" date="2018-08" db="EMBL/GenBank/DDBJ databases">
        <title>Genetic Globetrotter - A new plasmid hitch-hiking vast phylogenetic and geographic distances.</title>
        <authorList>
            <person name="Vollmers J."/>
            <person name="Petersen J."/>
        </authorList>
    </citation>
    <scope>NUCLEOTIDE SEQUENCE [LARGE SCALE GENOMIC DNA]</scope>
    <source>
        <strain evidence="4 6">DSM 26383</strain>
    </source>
</reference>
<proteinExistence type="predicted"/>
<dbReference type="Pfam" id="PF01345">
    <property type="entry name" value="DUF11"/>
    <property type="match status" value="1"/>
</dbReference>
<dbReference type="EMBL" id="CP031598">
    <property type="protein sequence ID" value="QEW25427.1"/>
    <property type="molecule type" value="Genomic_DNA"/>
</dbReference>
<dbReference type="NCBIfam" id="TIGR01451">
    <property type="entry name" value="B_ant_repeat"/>
    <property type="match status" value="1"/>
</dbReference>
<feature type="chain" id="PRO_5010437548" description="DUF11 domain-containing protein" evidence="1">
    <location>
        <begin position="25"/>
        <end position="341"/>
    </location>
</feature>
<evidence type="ECO:0000313" key="3">
    <source>
        <dbReference type="EMBL" id="KRS18450.1"/>
    </source>
</evidence>
<evidence type="ECO:0000313" key="5">
    <source>
        <dbReference type="Proteomes" id="UP000051401"/>
    </source>
</evidence>
<name>A0A0T5PAY2_9RHOB</name>
<organism evidence="3 5">
    <name type="scientific">Roseovarius indicus</name>
    <dbReference type="NCBI Taxonomy" id="540747"/>
    <lineage>
        <taxon>Bacteria</taxon>
        <taxon>Pseudomonadati</taxon>
        <taxon>Pseudomonadota</taxon>
        <taxon>Alphaproteobacteria</taxon>
        <taxon>Rhodobacterales</taxon>
        <taxon>Roseobacteraceae</taxon>
        <taxon>Roseovarius</taxon>
    </lineage>
</organism>
<evidence type="ECO:0000313" key="4">
    <source>
        <dbReference type="EMBL" id="QEW25427.1"/>
    </source>
</evidence>
<evidence type="ECO:0000313" key="6">
    <source>
        <dbReference type="Proteomes" id="UP000325785"/>
    </source>
</evidence>
<keyword evidence="5" id="KW-1185">Reference proteome</keyword>
<sequence length="341" mass="34296">MPRDTRTLFSAALLMGAFAQGASAAGAPPGEIVSNSMTLSYETGGDTITQEEAAEASFTVDQRLSFTFASLEDGGTVNVEPGAAAQEIRLILTNTGNAAVPFDIDVAAVADQLGLTLDPGGGGEEGTYSVFLLDEPGGTAVAYDPSGVVSTGPIPADGSRIVVIRATIPRSAGDGALTSFEVSAAPLTPGGGGTQGAVRGQGLGAVDIVYADEGEDGTVLSETSYQVLAPQLTAAKDVVVVSENRSGEFSCSGGAPEPDAEAFIPGACIEYTITLSNAPEAGSPATFLQFNDTLPEGVTFDSVAVNNGFDELDVEGAMISGAVATLAPGSSAFVRIRATVD</sequence>
<dbReference type="STRING" id="540747.SAMN04488031_104333"/>
<keyword evidence="1" id="KW-0732">Signal</keyword>
<reference evidence="3 5" key="1">
    <citation type="submission" date="2015-04" db="EMBL/GenBank/DDBJ databases">
        <title>The draft genome sequence of Roseovarius indicus B108T.</title>
        <authorList>
            <person name="Li G."/>
            <person name="Lai Q."/>
            <person name="Shao Z."/>
            <person name="Yan P."/>
        </authorList>
    </citation>
    <scope>NUCLEOTIDE SEQUENCE [LARGE SCALE GENOMIC DNA]</scope>
    <source>
        <strain evidence="3 5">B108</strain>
    </source>
</reference>
<evidence type="ECO:0000259" key="2">
    <source>
        <dbReference type="Pfam" id="PF01345"/>
    </source>
</evidence>